<reference evidence="2 3" key="1">
    <citation type="submission" date="2017-05" db="EMBL/GenBank/DDBJ databases">
        <title>Genome sequence for an aflatoxigenic pathogen of Argentinian peanut, Aspergillus arachidicola.</title>
        <authorList>
            <person name="Moore G."/>
            <person name="Beltz S.B."/>
            <person name="Mack B.M."/>
        </authorList>
    </citation>
    <scope>NUCLEOTIDE SEQUENCE [LARGE SCALE GENOMIC DNA]</scope>
    <source>
        <strain evidence="2 3">CBS 117610</strain>
    </source>
</reference>
<organism evidence="2 3">
    <name type="scientific">Aspergillus arachidicola</name>
    <dbReference type="NCBI Taxonomy" id="656916"/>
    <lineage>
        <taxon>Eukaryota</taxon>
        <taxon>Fungi</taxon>
        <taxon>Dikarya</taxon>
        <taxon>Ascomycota</taxon>
        <taxon>Pezizomycotina</taxon>
        <taxon>Eurotiomycetes</taxon>
        <taxon>Eurotiomycetidae</taxon>
        <taxon>Eurotiales</taxon>
        <taxon>Aspergillaceae</taxon>
        <taxon>Aspergillus</taxon>
        <taxon>Aspergillus subgen. Circumdati</taxon>
    </lineage>
</organism>
<name>A0A2G7FU89_9EURO</name>
<dbReference type="EMBL" id="NEXV01000407">
    <property type="protein sequence ID" value="PIG84123.1"/>
    <property type="molecule type" value="Genomic_DNA"/>
</dbReference>
<keyword evidence="1" id="KW-0732">Signal</keyword>
<proteinExistence type="predicted"/>
<sequence length="152" mass="16531">MKFAITTLAAAALAPLAAADFYIYSIKSGSVNDGMAPVNVDGFFFLNSPPDCNDVNNKAIFMSSLSDVSGGKHGVRCKGCPDFEELEFNNKMGHYTIYKNRDYGLFTTDDKKVGQCKMDKSDHFQCGNPFSQAGDSIVHCTADFNADAVNKQ</sequence>
<dbReference type="Proteomes" id="UP000231358">
    <property type="component" value="Unassembled WGS sequence"/>
</dbReference>
<dbReference type="AlphaFoldDB" id="A0A2G7FU89"/>
<gene>
    <name evidence="2" type="ORF">AARAC_009286</name>
</gene>
<comment type="caution">
    <text evidence="2">The sequence shown here is derived from an EMBL/GenBank/DDBJ whole genome shotgun (WGS) entry which is preliminary data.</text>
</comment>
<accession>A0A2G7FU89</accession>
<feature type="chain" id="PRO_5013835764" evidence="1">
    <location>
        <begin position="20"/>
        <end position="152"/>
    </location>
</feature>
<keyword evidence="3" id="KW-1185">Reference proteome</keyword>
<evidence type="ECO:0000313" key="2">
    <source>
        <dbReference type="EMBL" id="PIG84123.1"/>
    </source>
</evidence>
<feature type="signal peptide" evidence="1">
    <location>
        <begin position="1"/>
        <end position="19"/>
    </location>
</feature>
<evidence type="ECO:0000256" key="1">
    <source>
        <dbReference type="SAM" id="SignalP"/>
    </source>
</evidence>
<evidence type="ECO:0000313" key="3">
    <source>
        <dbReference type="Proteomes" id="UP000231358"/>
    </source>
</evidence>
<protein>
    <submittedName>
        <fullName evidence="2">Uncharacterized protein</fullName>
    </submittedName>
</protein>